<keyword evidence="4 6" id="KW-1133">Transmembrane helix</keyword>
<sequence length="403" mass="44252">MMCPIIKAVMEELETNNVIDVYMDETVEPAVDGKKHPSKIAMGFYFGVAYASTIGGCGTLIGTGTNLTLKGIYENRFPDATDKIDFPKFMAWSMPMVVVDTLLLYFFLQITHFGLFRPHSKEGEEVAKGTLAKDTVKAVVVEKYAELGPMSVHEWQVLWWFVCMVVLLFTRAPGFMPGWGDFLNAVSSCPVMFVVLALFMFPMTCFCCSHCKSEGPYPTVREKALLAWEFVNENTPWGLVFLLGGGFALAEGSQSSGMAKLLGQAMTFLLNYPALAVQMAAIVFATVLTNFSANVPICNILVPILQELAVAIKMNPIMLVFPAGIACSMAFHLPVGTPANAIIAGYAGIKSKYMASAGILPSIFTMIMLLVNVQTMHYIVYPNREFPEWASAEPAADKRLMEL</sequence>
<keyword evidence="3 6" id="KW-0812">Transmembrane</keyword>
<feature type="transmembrane region" description="Helical" evidence="6">
    <location>
        <begin position="89"/>
        <end position="108"/>
    </location>
</feature>
<evidence type="ECO:0000256" key="4">
    <source>
        <dbReference type="ARBA" id="ARBA00022989"/>
    </source>
</evidence>
<feature type="transmembrane region" description="Helical" evidence="6">
    <location>
        <begin position="268"/>
        <end position="287"/>
    </location>
</feature>
<dbReference type="GO" id="GO:0015137">
    <property type="term" value="F:citrate transmembrane transporter activity"/>
    <property type="evidence" value="ECO:0007669"/>
    <property type="project" value="TreeGrafter"/>
</dbReference>
<dbReference type="Proteomes" id="UP000037069">
    <property type="component" value="Unassembled WGS sequence"/>
</dbReference>
<reference evidence="7 8" key="1">
    <citation type="journal article" date="2015" name="Nat. Commun.">
        <title>Lucilia cuprina genome unlocks parasitic fly biology to underpin future interventions.</title>
        <authorList>
            <person name="Anstead C.A."/>
            <person name="Korhonen P.K."/>
            <person name="Young N.D."/>
            <person name="Hall R.S."/>
            <person name="Jex A.R."/>
            <person name="Murali S.C."/>
            <person name="Hughes D.S."/>
            <person name="Lee S.F."/>
            <person name="Perry T."/>
            <person name="Stroehlein A.J."/>
            <person name="Ansell B.R."/>
            <person name="Breugelmans B."/>
            <person name="Hofmann A."/>
            <person name="Qu J."/>
            <person name="Dugan S."/>
            <person name="Lee S.L."/>
            <person name="Chao H."/>
            <person name="Dinh H."/>
            <person name="Han Y."/>
            <person name="Doddapaneni H.V."/>
            <person name="Worley K.C."/>
            <person name="Muzny D.M."/>
            <person name="Ioannidis P."/>
            <person name="Waterhouse R.M."/>
            <person name="Zdobnov E.M."/>
            <person name="James P.J."/>
            <person name="Bagnall N.H."/>
            <person name="Kotze A.C."/>
            <person name="Gibbs R.A."/>
            <person name="Richards S."/>
            <person name="Batterham P."/>
            <person name="Gasser R.B."/>
        </authorList>
    </citation>
    <scope>NUCLEOTIDE SEQUENCE [LARGE SCALE GENOMIC DNA]</scope>
    <source>
        <strain evidence="7 8">LS</strain>
        <tissue evidence="7">Full body</tissue>
    </source>
</reference>
<dbReference type="PANTHER" id="PTHR10283">
    <property type="entry name" value="SOLUTE CARRIER FAMILY 13 MEMBER"/>
    <property type="match status" value="1"/>
</dbReference>
<protein>
    <submittedName>
        <fullName evidence="7">Protein I'm not dead yet</fullName>
    </submittedName>
</protein>
<evidence type="ECO:0000256" key="3">
    <source>
        <dbReference type="ARBA" id="ARBA00022692"/>
    </source>
</evidence>
<name>A0A0L0C6L9_LUCCU</name>
<feature type="transmembrane region" description="Helical" evidence="6">
    <location>
        <begin position="319"/>
        <end position="347"/>
    </location>
</feature>
<dbReference type="GO" id="GO:0015141">
    <property type="term" value="F:succinate transmembrane transporter activity"/>
    <property type="evidence" value="ECO:0007669"/>
    <property type="project" value="TreeGrafter"/>
</dbReference>
<feature type="transmembrane region" description="Helical" evidence="6">
    <location>
        <begin position="44"/>
        <end position="69"/>
    </location>
</feature>
<evidence type="ECO:0000313" key="8">
    <source>
        <dbReference type="Proteomes" id="UP000037069"/>
    </source>
</evidence>
<comment type="caution">
    <text evidence="7">The sequence shown here is derived from an EMBL/GenBank/DDBJ whole genome shotgun (WGS) entry which is preliminary data.</text>
</comment>
<feature type="transmembrane region" description="Helical" evidence="6">
    <location>
        <begin position="157"/>
        <end position="176"/>
    </location>
</feature>
<dbReference type="AlphaFoldDB" id="A0A0L0C6L9"/>
<feature type="transmembrane region" description="Helical" evidence="6">
    <location>
        <begin position="353"/>
        <end position="373"/>
    </location>
</feature>
<evidence type="ECO:0000313" key="7">
    <source>
        <dbReference type="EMBL" id="KNC27872.1"/>
    </source>
</evidence>
<proteinExistence type="inferred from homology"/>
<dbReference type="STRING" id="7375.A0A0L0C6L9"/>
<feature type="transmembrane region" description="Helical" evidence="6">
    <location>
        <begin position="182"/>
        <end position="201"/>
    </location>
</feature>
<accession>A0A0L0C6L9</accession>
<evidence type="ECO:0000256" key="5">
    <source>
        <dbReference type="ARBA" id="ARBA00023136"/>
    </source>
</evidence>
<dbReference type="OMA" id="NMNTWTY"/>
<keyword evidence="5 6" id="KW-0472">Membrane</keyword>
<comment type="similarity">
    <text evidence="2">Belongs to the SLC13A/DASS transporter (TC 2.A.47) family. NADC subfamily.</text>
</comment>
<gene>
    <name evidence="7" type="ORF">FF38_03445</name>
</gene>
<dbReference type="GO" id="GO:0005886">
    <property type="term" value="C:plasma membrane"/>
    <property type="evidence" value="ECO:0007669"/>
    <property type="project" value="TreeGrafter"/>
</dbReference>
<evidence type="ECO:0000256" key="1">
    <source>
        <dbReference type="ARBA" id="ARBA00004141"/>
    </source>
</evidence>
<dbReference type="InterPro" id="IPR001898">
    <property type="entry name" value="SLC13A/DASS"/>
</dbReference>
<evidence type="ECO:0000256" key="6">
    <source>
        <dbReference type="SAM" id="Phobius"/>
    </source>
</evidence>
<organism evidence="7 8">
    <name type="scientific">Lucilia cuprina</name>
    <name type="common">Green bottle fly</name>
    <name type="synonym">Australian sheep blowfly</name>
    <dbReference type="NCBI Taxonomy" id="7375"/>
    <lineage>
        <taxon>Eukaryota</taxon>
        <taxon>Metazoa</taxon>
        <taxon>Ecdysozoa</taxon>
        <taxon>Arthropoda</taxon>
        <taxon>Hexapoda</taxon>
        <taxon>Insecta</taxon>
        <taxon>Pterygota</taxon>
        <taxon>Neoptera</taxon>
        <taxon>Endopterygota</taxon>
        <taxon>Diptera</taxon>
        <taxon>Brachycera</taxon>
        <taxon>Muscomorpha</taxon>
        <taxon>Oestroidea</taxon>
        <taxon>Calliphoridae</taxon>
        <taxon>Luciliinae</taxon>
        <taxon>Lucilia</taxon>
    </lineage>
</organism>
<comment type="subcellular location">
    <subcellularLocation>
        <location evidence="1">Membrane</location>
        <topology evidence="1">Multi-pass membrane protein</topology>
    </subcellularLocation>
</comment>
<dbReference type="Pfam" id="PF00939">
    <property type="entry name" value="Na_sulph_symp"/>
    <property type="match status" value="1"/>
</dbReference>
<dbReference type="EMBL" id="JRES01000836">
    <property type="protein sequence ID" value="KNC27872.1"/>
    <property type="molecule type" value="Genomic_DNA"/>
</dbReference>
<keyword evidence="8" id="KW-1185">Reference proteome</keyword>
<dbReference type="PANTHER" id="PTHR10283:SF82">
    <property type="entry name" value="SOLUTE CARRIER FAMILY 13 MEMBER 2"/>
    <property type="match status" value="1"/>
</dbReference>
<evidence type="ECO:0000256" key="2">
    <source>
        <dbReference type="ARBA" id="ARBA00006772"/>
    </source>
</evidence>
<dbReference type="OrthoDB" id="6493944at2759"/>